<evidence type="ECO:0000313" key="1">
    <source>
        <dbReference type="EMBL" id="CAH9056723.1"/>
    </source>
</evidence>
<proteinExistence type="predicted"/>
<accession>A0ABM9GIY8</accession>
<comment type="caution">
    <text evidence="1">The sequence shown here is derived from an EMBL/GenBank/DDBJ whole genome shotgun (WGS) entry which is preliminary data.</text>
</comment>
<gene>
    <name evidence="1" type="ORF">PSECIP111951_01518</name>
</gene>
<protein>
    <submittedName>
        <fullName evidence="1">Uncharacterized protein</fullName>
    </submittedName>
</protein>
<organism evidence="1 2">
    <name type="scientific">Pseudoalteromonas holothuriae</name>
    <dbReference type="NCBI Taxonomy" id="2963714"/>
    <lineage>
        <taxon>Bacteria</taxon>
        <taxon>Pseudomonadati</taxon>
        <taxon>Pseudomonadota</taxon>
        <taxon>Gammaproteobacteria</taxon>
        <taxon>Alteromonadales</taxon>
        <taxon>Pseudoalteromonadaceae</taxon>
        <taxon>Pseudoalteromonas</taxon>
    </lineage>
</organism>
<dbReference type="EMBL" id="CAMAPD010000006">
    <property type="protein sequence ID" value="CAH9056723.1"/>
    <property type="molecule type" value="Genomic_DNA"/>
</dbReference>
<evidence type="ECO:0000313" key="2">
    <source>
        <dbReference type="Proteomes" id="UP001152485"/>
    </source>
</evidence>
<sequence length="149" mass="16516">MAILKFDDSLWPLAVTVAQGSCDLQMHKQSLENWNTWFAHKKPFCVLRVYLDEPSLVHPKGAGPITQQWLAEGAAENMQELVQAMLIVVPPSEHERMSKMSVQKAFGIDGAILASIEQAIDWLAAKNLLPDSINTNTLDALITKQCSSE</sequence>
<reference evidence="1 2" key="1">
    <citation type="submission" date="2022-07" db="EMBL/GenBank/DDBJ databases">
        <authorList>
            <person name="Criscuolo A."/>
        </authorList>
    </citation>
    <scope>NUCLEOTIDE SEQUENCE [LARGE SCALE GENOMIC DNA]</scope>
    <source>
        <strain evidence="2">CIP 111951</strain>
    </source>
</reference>
<dbReference type="Proteomes" id="UP001152485">
    <property type="component" value="Unassembled WGS sequence"/>
</dbReference>
<name>A0ABM9GIY8_9GAMM</name>
<dbReference type="RefSeq" id="WP_261592686.1">
    <property type="nucleotide sequence ID" value="NZ_CAMAPD010000006.1"/>
</dbReference>